<keyword evidence="8" id="KW-1185">Reference proteome</keyword>
<comment type="subcellular location">
    <subcellularLocation>
        <location evidence="1">Nucleus</location>
    </subcellularLocation>
</comment>
<dbReference type="SUPFAM" id="SSF101936">
    <property type="entry name" value="DNA-binding pseudobarrel domain"/>
    <property type="match status" value="1"/>
</dbReference>
<feature type="compositionally biased region" description="Low complexity" evidence="6">
    <location>
        <begin position="35"/>
        <end position="46"/>
    </location>
</feature>
<organism evidence="7 8">
    <name type="scientific">Arabis alpina</name>
    <name type="common">Alpine rock-cress</name>
    <dbReference type="NCBI Taxonomy" id="50452"/>
    <lineage>
        <taxon>Eukaryota</taxon>
        <taxon>Viridiplantae</taxon>
        <taxon>Streptophyta</taxon>
        <taxon>Embryophyta</taxon>
        <taxon>Tracheophyta</taxon>
        <taxon>Spermatophyta</taxon>
        <taxon>Magnoliopsida</taxon>
        <taxon>eudicotyledons</taxon>
        <taxon>Gunneridae</taxon>
        <taxon>Pentapetalae</taxon>
        <taxon>rosids</taxon>
        <taxon>malvids</taxon>
        <taxon>Brassicales</taxon>
        <taxon>Brassicaceae</taxon>
        <taxon>Arabideae</taxon>
        <taxon>Arabis</taxon>
    </lineage>
</organism>
<dbReference type="AlphaFoldDB" id="A0A087H9T2"/>
<keyword evidence="3" id="KW-0238">DNA-binding</keyword>
<evidence type="ECO:0000256" key="4">
    <source>
        <dbReference type="ARBA" id="ARBA00023163"/>
    </source>
</evidence>
<feature type="region of interest" description="Disordered" evidence="6">
    <location>
        <begin position="26"/>
        <end position="52"/>
    </location>
</feature>
<dbReference type="Proteomes" id="UP000029120">
    <property type="component" value="Chromosome 3"/>
</dbReference>
<dbReference type="OMA" id="CTIDKQS"/>
<dbReference type="Gramene" id="KFK38884">
    <property type="protein sequence ID" value="KFK38884"/>
    <property type="gene ID" value="AALP_AA3G173500"/>
</dbReference>
<feature type="region of interest" description="Disordered" evidence="6">
    <location>
        <begin position="153"/>
        <end position="195"/>
    </location>
</feature>
<dbReference type="PANTHER" id="PTHR31541">
    <property type="entry name" value="B3 DOMAIN PLANT PROTEIN-RELATED"/>
    <property type="match status" value="1"/>
</dbReference>
<evidence type="ECO:0000313" key="7">
    <source>
        <dbReference type="EMBL" id="KFK38884.1"/>
    </source>
</evidence>
<dbReference type="InterPro" id="IPR005508">
    <property type="entry name" value="At2g31720-like"/>
</dbReference>
<dbReference type="OrthoDB" id="1935604at2759"/>
<dbReference type="Gene3D" id="2.40.330.10">
    <property type="entry name" value="DNA-binding pseudobarrel domain"/>
    <property type="match status" value="1"/>
</dbReference>
<dbReference type="eggNOG" id="ENOG502S4WY">
    <property type="taxonomic scope" value="Eukaryota"/>
</dbReference>
<dbReference type="GO" id="GO:0005634">
    <property type="term" value="C:nucleus"/>
    <property type="evidence" value="ECO:0007669"/>
    <property type="project" value="UniProtKB-SubCell"/>
</dbReference>
<feature type="region of interest" description="Disordered" evidence="6">
    <location>
        <begin position="342"/>
        <end position="363"/>
    </location>
</feature>
<protein>
    <recommendedName>
        <fullName evidence="9">TF-B3 domain-containing protein</fullName>
    </recommendedName>
</protein>
<name>A0A087H9T2_ARAAL</name>
<evidence type="ECO:0000256" key="6">
    <source>
        <dbReference type="SAM" id="MobiDB-lite"/>
    </source>
</evidence>
<evidence type="ECO:0000313" key="8">
    <source>
        <dbReference type="Proteomes" id="UP000029120"/>
    </source>
</evidence>
<sequence>MEKPDSPRVSPPDFWNLKLLADVAAEEYDTRSRSTKSPTCPSTTPRVSLSRPSRNLKLIVLAEVASTLLAREKEEEDARLFVNVPRKNRSLGNRHRSSSKWMRAIEKQRSIELENPNNPETPPSSCVSESKKRRVSEEEERSLKKRKIVSRFEVGSSSRPKEESRVEQNPNLDLGSSCISKREEERSHKKPTIVLPTETNPPEWLVNVMMREGNGYNPKLIIVRKLYKSDLSRVQARLSMPLNQVVNTDFLTEEETRIIHEQSVLKSRKLGVSVDLVDPLLNKHEVDLRMWQMNGNWNYVIVVGWNDVVAKNTFRVDDVLHVWSFRSGVGKLCFAFVPPPTTRNSSQGCSTSGESSHGCSALA</sequence>
<accession>A0A087H9T2</accession>
<feature type="region of interest" description="Disordered" evidence="6">
    <location>
        <begin position="110"/>
        <end position="140"/>
    </location>
</feature>
<dbReference type="InterPro" id="IPR015300">
    <property type="entry name" value="DNA-bd_pseudobarrel_sf"/>
</dbReference>
<dbReference type="EMBL" id="CM002871">
    <property type="protein sequence ID" value="KFK38884.1"/>
    <property type="molecule type" value="Genomic_DNA"/>
</dbReference>
<gene>
    <name evidence="7" type="ordered locus">AALP_Aa3g173500</name>
</gene>
<keyword evidence="4" id="KW-0804">Transcription</keyword>
<evidence type="ECO:0000256" key="3">
    <source>
        <dbReference type="ARBA" id="ARBA00023125"/>
    </source>
</evidence>
<evidence type="ECO:0000256" key="1">
    <source>
        <dbReference type="ARBA" id="ARBA00004123"/>
    </source>
</evidence>
<evidence type="ECO:0000256" key="5">
    <source>
        <dbReference type="ARBA" id="ARBA00023242"/>
    </source>
</evidence>
<reference evidence="8" key="1">
    <citation type="journal article" date="2015" name="Nat. Plants">
        <title>Genome expansion of Arabis alpina linked with retrotransposition and reduced symmetric DNA methylation.</title>
        <authorList>
            <person name="Willing E.M."/>
            <person name="Rawat V."/>
            <person name="Mandakova T."/>
            <person name="Maumus F."/>
            <person name="James G.V."/>
            <person name="Nordstroem K.J."/>
            <person name="Becker C."/>
            <person name="Warthmann N."/>
            <person name="Chica C."/>
            <person name="Szarzynska B."/>
            <person name="Zytnicki M."/>
            <person name="Albani M.C."/>
            <person name="Kiefer C."/>
            <person name="Bergonzi S."/>
            <person name="Castaings L."/>
            <person name="Mateos J.L."/>
            <person name="Berns M.C."/>
            <person name="Bujdoso N."/>
            <person name="Piofczyk T."/>
            <person name="de Lorenzo L."/>
            <person name="Barrero-Sicilia C."/>
            <person name="Mateos I."/>
            <person name="Piednoel M."/>
            <person name="Hagmann J."/>
            <person name="Chen-Min-Tao R."/>
            <person name="Iglesias-Fernandez R."/>
            <person name="Schuster S.C."/>
            <person name="Alonso-Blanco C."/>
            <person name="Roudier F."/>
            <person name="Carbonero P."/>
            <person name="Paz-Ares J."/>
            <person name="Davis S.J."/>
            <person name="Pecinka A."/>
            <person name="Quesneville H."/>
            <person name="Colot V."/>
            <person name="Lysak M.A."/>
            <person name="Weigel D."/>
            <person name="Coupland G."/>
            <person name="Schneeberger K."/>
        </authorList>
    </citation>
    <scope>NUCLEOTIDE SEQUENCE [LARGE SCALE GENOMIC DNA]</scope>
    <source>
        <strain evidence="8">cv. Pajares</strain>
    </source>
</reference>
<evidence type="ECO:0000256" key="2">
    <source>
        <dbReference type="ARBA" id="ARBA00023015"/>
    </source>
</evidence>
<feature type="compositionally biased region" description="Low complexity" evidence="6">
    <location>
        <begin position="345"/>
        <end position="356"/>
    </location>
</feature>
<dbReference type="Pfam" id="PF03754">
    <property type="entry name" value="At2g31720-like"/>
    <property type="match status" value="1"/>
</dbReference>
<evidence type="ECO:0008006" key="9">
    <source>
        <dbReference type="Google" id="ProtNLM"/>
    </source>
</evidence>
<dbReference type="PANTHER" id="PTHR31541:SF56">
    <property type="entry name" value="DOMAIN PROTEIN, PUTATIVE (DUF313)-RELATED"/>
    <property type="match status" value="1"/>
</dbReference>
<proteinExistence type="predicted"/>
<keyword evidence="2" id="KW-0805">Transcription regulation</keyword>
<dbReference type="GO" id="GO:0003677">
    <property type="term" value="F:DNA binding"/>
    <property type="evidence" value="ECO:0007669"/>
    <property type="project" value="UniProtKB-KW"/>
</dbReference>
<keyword evidence="5" id="KW-0539">Nucleus</keyword>